<proteinExistence type="predicted"/>
<evidence type="ECO:0000313" key="4">
    <source>
        <dbReference type="EMBL" id="CAB4160645.1"/>
    </source>
</evidence>
<dbReference type="EMBL" id="LR796706">
    <property type="protein sequence ID" value="CAB4160645.1"/>
    <property type="molecule type" value="Genomic_DNA"/>
</dbReference>
<dbReference type="InterPro" id="IPR011050">
    <property type="entry name" value="Pectin_lyase_fold/virulence"/>
</dbReference>
<dbReference type="InterPro" id="IPR012334">
    <property type="entry name" value="Pectin_lyas_fold"/>
</dbReference>
<organism evidence="4">
    <name type="scientific">uncultured Caudovirales phage</name>
    <dbReference type="NCBI Taxonomy" id="2100421"/>
    <lineage>
        <taxon>Viruses</taxon>
        <taxon>Duplodnaviria</taxon>
        <taxon>Heunggongvirae</taxon>
        <taxon>Uroviricota</taxon>
        <taxon>Caudoviricetes</taxon>
        <taxon>Peduoviridae</taxon>
        <taxon>Maltschvirus</taxon>
        <taxon>Maltschvirus maltsch</taxon>
    </lineage>
</organism>
<name>A0A6J5NUD2_9CAUD</name>
<dbReference type="GO" id="GO:0044423">
    <property type="term" value="C:virion component"/>
    <property type="evidence" value="ECO:0007669"/>
    <property type="project" value="UniProtKB-KW"/>
</dbReference>
<protein>
    <recommendedName>
        <fullName evidence="3">Right handed beta helix domain-containing protein</fullName>
    </recommendedName>
</protein>
<dbReference type="InterPro" id="IPR039448">
    <property type="entry name" value="Beta_helix"/>
</dbReference>
<reference evidence="4" key="1">
    <citation type="submission" date="2020-04" db="EMBL/GenBank/DDBJ databases">
        <authorList>
            <person name="Chiriac C."/>
            <person name="Salcher M."/>
            <person name="Ghai R."/>
            <person name="Kavagutti S V."/>
        </authorList>
    </citation>
    <scope>NUCLEOTIDE SEQUENCE</scope>
</reference>
<evidence type="ECO:0000256" key="1">
    <source>
        <dbReference type="ARBA" id="ARBA00004328"/>
    </source>
</evidence>
<keyword evidence="2" id="KW-0946">Virion</keyword>
<comment type="subcellular location">
    <subcellularLocation>
        <location evidence="1">Virion</location>
    </subcellularLocation>
</comment>
<feature type="domain" description="Right handed beta helix" evidence="3">
    <location>
        <begin position="331"/>
        <end position="465"/>
    </location>
</feature>
<evidence type="ECO:0000256" key="2">
    <source>
        <dbReference type="ARBA" id="ARBA00022844"/>
    </source>
</evidence>
<dbReference type="Pfam" id="PF13229">
    <property type="entry name" value="Beta_helix"/>
    <property type="match status" value="1"/>
</dbReference>
<dbReference type="GO" id="GO:0019058">
    <property type="term" value="P:viral life cycle"/>
    <property type="evidence" value="ECO:0007669"/>
    <property type="project" value="UniProtKB-ARBA"/>
</dbReference>
<dbReference type="GO" id="GO:0051701">
    <property type="term" value="P:biological process involved in interaction with host"/>
    <property type="evidence" value="ECO:0007669"/>
    <property type="project" value="UniProtKB-ARBA"/>
</dbReference>
<evidence type="ECO:0000259" key="3">
    <source>
        <dbReference type="Pfam" id="PF13229"/>
    </source>
</evidence>
<accession>A0A6J5NUD2</accession>
<dbReference type="SUPFAM" id="SSF51126">
    <property type="entry name" value="Pectin lyase-like"/>
    <property type="match status" value="2"/>
</dbReference>
<gene>
    <name evidence="4" type="ORF">UFOVP728_5</name>
</gene>
<dbReference type="Gene3D" id="2.160.20.10">
    <property type="entry name" value="Single-stranded right-handed beta-helix, Pectin lyase-like"/>
    <property type="match status" value="2"/>
</dbReference>
<sequence>MPTYYFDAVNGNNANPGTEAQPKRLVDEFGNGATGDIYYIKRGTVQLVTRTPGNPYLFFPIGARVMAYGDGPNPIWRATGPARDLGGMIILATNRRDMVIMDQDFDGERALTHSLYAAAQPGNTQAQVPQSNTFIRCRFYGFTGSGIQATIEEPSNATRFGPFGFTFDSCDFFDNAVHGLLLMGPNHRVVNCRAWNNGWNSPTGAHGFSTRYARLTPPSWTLDTTPGLTNVYFVTVGSDIATGMSKLAGPRWVGFETSVPYTRNVNTTPSSLTDEQYLLNGTTLYVKLPSGVTPNNGNITYAWGDTENILFVGCEAWGTIWDLTTPFTEGHGFVADDYAGTHKFVNCYAHDNEGTGFNFNRGDGNMAIGCVAVRNGVGGLGCNLSRDSKIRNCTFLDNGLTTRPSGAQVGEILFNGPSTTGSEVRNCVLLGSLSRGISFWPGAANCNSISNNINGYGTAVFNGTATGTVTTNTRANLYPDGSLKPPGTSNPLALAGSYLSGITLRNGRLRPGGVPIGAYMPTLPRTPRL</sequence>